<dbReference type="InterPro" id="IPR039424">
    <property type="entry name" value="SBP_5"/>
</dbReference>
<evidence type="ECO:0000256" key="1">
    <source>
        <dbReference type="ARBA" id="ARBA00004196"/>
    </source>
</evidence>
<dbReference type="Gene3D" id="3.10.105.10">
    <property type="entry name" value="Dipeptide-binding Protein, Domain 3"/>
    <property type="match status" value="1"/>
</dbReference>
<dbReference type="RefSeq" id="WP_013043399.1">
    <property type="nucleotide sequence ID" value="NC_014008.1"/>
</dbReference>
<evidence type="ECO:0000313" key="6">
    <source>
        <dbReference type="EMBL" id="ADE54677.1"/>
    </source>
</evidence>
<evidence type="ECO:0000313" key="7">
    <source>
        <dbReference type="Proteomes" id="UP000000925"/>
    </source>
</evidence>
<keyword evidence="7" id="KW-1185">Reference proteome</keyword>
<reference evidence="6 7" key="1">
    <citation type="journal article" date="2010" name="Stand. Genomic Sci.">
        <title>Complete genome sequence of Coraliomargarita akajimensis type strain (04OKA010-24).</title>
        <authorList>
            <person name="Mavromatis K."/>
            <person name="Abt B."/>
            <person name="Brambilla E."/>
            <person name="Lapidus A."/>
            <person name="Copeland A."/>
            <person name="Deshpande S."/>
            <person name="Nolan M."/>
            <person name="Lucas S."/>
            <person name="Tice H."/>
            <person name="Cheng J.F."/>
            <person name="Han C."/>
            <person name="Detter J.C."/>
            <person name="Woyke T."/>
            <person name="Goodwin L."/>
            <person name="Pitluck S."/>
            <person name="Held B."/>
            <person name="Brettin T."/>
            <person name="Tapia R."/>
            <person name="Ivanova N."/>
            <person name="Mikhailova N."/>
            <person name="Pati A."/>
            <person name="Liolios K."/>
            <person name="Chen A."/>
            <person name="Palaniappan K."/>
            <person name="Land M."/>
            <person name="Hauser L."/>
            <person name="Chang Y.J."/>
            <person name="Jeffries C.D."/>
            <person name="Rohde M."/>
            <person name="Goker M."/>
            <person name="Bristow J."/>
            <person name="Eisen J.A."/>
            <person name="Markowitz V."/>
            <person name="Hugenholtz P."/>
            <person name="Klenk H.P."/>
            <person name="Kyrpides N.C."/>
        </authorList>
    </citation>
    <scope>NUCLEOTIDE SEQUENCE [LARGE SCALE GENOMIC DNA]</scope>
    <source>
        <strain evidence="7">DSM 45221 / IAM 15411 / JCM 23193 / KCTC 12865</strain>
    </source>
</reference>
<name>D5EJS8_CORAD</name>
<dbReference type="PANTHER" id="PTHR30290:SF10">
    <property type="entry name" value="PERIPLASMIC OLIGOPEPTIDE-BINDING PROTEIN-RELATED"/>
    <property type="match status" value="1"/>
</dbReference>
<dbReference type="eggNOG" id="COG4166">
    <property type="taxonomic scope" value="Bacteria"/>
</dbReference>
<organism evidence="6 7">
    <name type="scientific">Coraliomargarita akajimensis (strain DSM 45221 / IAM 15411 / JCM 23193 / KCTC 12865 / 04OKA010-24)</name>
    <dbReference type="NCBI Taxonomy" id="583355"/>
    <lineage>
        <taxon>Bacteria</taxon>
        <taxon>Pseudomonadati</taxon>
        <taxon>Verrucomicrobiota</taxon>
        <taxon>Opitutia</taxon>
        <taxon>Puniceicoccales</taxon>
        <taxon>Coraliomargaritaceae</taxon>
        <taxon>Coraliomargarita</taxon>
    </lineage>
</organism>
<evidence type="ECO:0000256" key="3">
    <source>
        <dbReference type="ARBA" id="ARBA00022448"/>
    </source>
</evidence>
<keyword evidence="4" id="KW-0732">Signal</keyword>
<dbReference type="Gene3D" id="3.90.76.10">
    <property type="entry name" value="Dipeptide-binding Protein, Domain 1"/>
    <property type="match status" value="1"/>
</dbReference>
<dbReference type="GO" id="GO:1904680">
    <property type="term" value="F:peptide transmembrane transporter activity"/>
    <property type="evidence" value="ECO:0007669"/>
    <property type="project" value="TreeGrafter"/>
</dbReference>
<dbReference type="PANTHER" id="PTHR30290">
    <property type="entry name" value="PERIPLASMIC BINDING COMPONENT OF ABC TRANSPORTER"/>
    <property type="match status" value="1"/>
</dbReference>
<dbReference type="EMBL" id="CP001998">
    <property type="protein sequence ID" value="ADE54677.1"/>
    <property type="molecule type" value="Genomic_DNA"/>
</dbReference>
<dbReference type="GO" id="GO:0015833">
    <property type="term" value="P:peptide transport"/>
    <property type="evidence" value="ECO:0007669"/>
    <property type="project" value="TreeGrafter"/>
</dbReference>
<dbReference type="OrthoDB" id="137511at2"/>
<dbReference type="Proteomes" id="UP000000925">
    <property type="component" value="Chromosome"/>
</dbReference>
<accession>D5EJS8</accession>
<dbReference type="Pfam" id="PF00496">
    <property type="entry name" value="SBP_bac_5"/>
    <property type="match status" value="1"/>
</dbReference>
<feature type="domain" description="Solute-binding protein family 5" evidence="5">
    <location>
        <begin position="84"/>
        <end position="463"/>
    </location>
</feature>
<sequence length="542" mass="61252">MHRSRSPLSPLLHLVLCALLVVLSGCARKTTNVEEGNAKQELYIGIGAEPAALDPHITTGLTEYSVMLAFYEGLTTLHPETMAIQPGVAKFWTISDDGLRYRFDLDPTAHWSNGAPVTAEDFLFSIERILSPALGAPYAYMLYPVKGAAAFNKGELKDFSQVGAKAPDPYTLEIELESPTPYFLSLLAHNTWWPVHPPTILAHGGMSERISPWTKPQNFVGNGPYTIEHWRLNNRVTAVRNPHYRQAEGVTLNRIHFLPIETKTEERAFRAGHLHITSSVPIHRIDWYRENQPDKLRIDTALGVYYYMLNTTHGALGDVRVRKALAYSVNRKAITEHILKAGQKPAYHFTPPNAGGYLCESKLPYDPDLARQLLAEAGFPNGEGFPKFELLYNTSESHRTIAVAIQQIWKEELGIEIELHNQEWKAYLSTREAKDFDILRAAWYGDYDDPHTFLSLGETDNGNNHTGWSNADYDALMQQAALEQDPDKRKAIFQQAEAILLDEMPFIPIYFYVTSRLIQPSVQGWYPSLLDNHPYQAIQLKP</sequence>
<gene>
    <name evidence="6" type="ordered locus">Caka_1658</name>
</gene>
<evidence type="ECO:0000259" key="5">
    <source>
        <dbReference type="Pfam" id="PF00496"/>
    </source>
</evidence>
<comment type="subcellular location">
    <subcellularLocation>
        <location evidence="1">Cell envelope</location>
    </subcellularLocation>
</comment>
<dbReference type="FunFam" id="3.10.105.10:FF:000001">
    <property type="entry name" value="Oligopeptide ABC transporter, oligopeptide-binding protein"/>
    <property type="match status" value="1"/>
</dbReference>
<protein>
    <submittedName>
        <fullName evidence="6">Extracellular solute-binding protein family 5</fullName>
    </submittedName>
</protein>
<dbReference type="AlphaFoldDB" id="D5EJS8"/>
<dbReference type="PIRSF" id="PIRSF002741">
    <property type="entry name" value="MppA"/>
    <property type="match status" value="1"/>
</dbReference>
<proteinExistence type="inferred from homology"/>
<dbReference type="InterPro" id="IPR000914">
    <property type="entry name" value="SBP_5_dom"/>
</dbReference>
<dbReference type="KEGG" id="caa:Caka_1658"/>
<dbReference type="SUPFAM" id="SSF53850">
    <property type="entry name" value="Periplasmic binding protein-like II"/>
    <property type="match status" value="1"/>
</dbReference>
<dbReference type="GO" id="GO:0043190">
    <property type="term" value="C:ATP-binding cassette (ABC) transporter complex"/>
    <property type="evidence" value="ECO:0007669"/>
    <property type="project" value="InterPro"/>
</dbReference>
<dbReference type="GO" id="GO:0030288">
    <property type="term" value="C:outer membrane-bounded periplasmic space"/>
    <property type="evidence" value="ECO:0007669"/>
    <property type="project" value="TreeGrafter"/>
</dbReference>
<dbReference type="FunFam" id="3.90.76.10:FF:000001">
    <property type="entry name" value="Oligopeptide ABC transporter substrate-binding protein"/>
    <property type="match status" value="1"/>
</dbReference>
<dbReference type="STRING" id="583355.Caka_1658"/>
<evidence type="ECO:0000256" key="2">
    <source>
        <dbReference type="ARBA" id="ARBA00005695"/>
    </source>
</evidence>
<dbReference type="HOGENOM" id="CLU_017028_0_3_0"/>
<evidence type="ECO:0000256" key="4">
    <source>
        <dbReference type="ARBA" id="ARBA00022729"/>
    </source>
</evidence>
<dbReference type="CDD" id="cd08504">
    <property type="entry name" value="PBP2_OppA"/>
    <property type="match status" value="1"/>
</dbReference>
<comment type="similarity">
    <text evidence="2">Belongs to the bacterial solute-binding protein 5 family.</text>
</comment>
<dbReference type="InterPro" id="IPR030678">
    <property type="entry name" value="Peptide/Ni-bd"/>
</dbReference>
<keyword evidence="3" id="KW-0813">Transport</keyword>
<dbReference type="Gene3D" id="3.40.190.10">
    <property type="entry name" value="Periplasmic binding protein-like II"/>
    <property type="match status" value="1"/>
</dbReference>
<dbReference type="PROSITE" id="PS51257">
    <property type="entry name" value="PROKAR_LIPOPROTEIN"/>
    <property type="match status" value="1"/>
</dbReference>